<name>A0A834Y7X6_TETSI</name>
<reference evidence="1 2" key="1">
    <citation type="submission" date="2020-04" db="EMBL/GenBank/DDBJ databases">
        <title>Plant Genome Project.</title>
        <authorList>
            <person name="Zhang R.-G."/>
        </authorList>
    </citation>
    <scope>NUCLEOTIDE SEQUENCE [LARGE SCALE GENOMIC DNA]</scope>
    <source>
        <strain evidence="1">YNK0</strain>
        <tissue evidence="1">Leaf</tissue>
    </source>
</reference>
<dbReference type="PANTHER" id="PTHR34954">
    <property type="entry name" value="EXPRESSED PROTEIN"/>
    <property type="match status" value="1"/>
</dbReference>
<organism evidence="1 2">
    <name type="scientific">Tetracentron sinense</name>
    <name type="common">Spur-leaf</name>
    <dbReference type="NCBI Taxonomy" id="13715"/>
    <lineage>
        <taxon>Eukaryota</taxon>
        <taxon>Viridiplantae</taxon>
        <taxon>Streptophyta</taxon>
        <taxon>Embryophyta</taxon>
        <taxon>Tracheophyta</taxon>
        <taxon>Spermatophyta</taxon>
        <taxon>Magnoliopsida</taxon>
        <taxon>Trochodendrales</taxon>
        <taxon>Trochodendraceae</taxon>
        <taxon>Tetracentron</taxon>
    </lineage>
</organism>
<accession>A0A834Y7X6</accession>
<evidence type="ECO:0008006" key="3">
    <source>
        <dbReference type="Google" id="ProtNLM"/>
    </source>
</evidence>
<dbReference type="InterPro" id="IPR044160">
    <property type="entry name" value="TGD4-like"/>
</dbReference>
<evidence type="ECO:0000313" key="2">
    <source>
        <dbReference type="Proteomes" id="UP000655225"/>
    </source>
</evidence>
<dbReference type="GO" id="GO:0034196">
    <property type="term" value="P:acylglycerol transport"/>
    <property type="evidence" value="ECO:0007669"/>
    <property type="project" value="InterPro"/>
</dbReference>
<dbReference type="GO" id="GO:1990052">
    <property type="term" value="P:ER to chloroplast lipid transport"/>
    <property type="evidence" value="ECO:0007669"/>
    <property type="project" value="InterPro"/>
</dbReference>
<dbReference type="AlphaFoldDB" id="A0A834Y7X6"/>
<dbReference type="GO" id="GO:0070300">
    <property type="term" value="F:phosphatidic acid binding"/>
    <property type="evidence" value="ECO:0007669"/>
    <property type="project" value="InterPro"/>
</dbReference>
<sequence>MKKLRWAMDGGFWDLDMSTPVTIDGLARPVPGYPLPLGLSRGTKLSRPKQIDFMHRFMSMPLVPAFAGDPLRGGDGFNLQRVITFPFGENWFATVLGQFNLQKLVSSMKESGSRHPSESSWLKNIGKHLCNKSLYALGFCSEFLLSPDDTLFFPHHNLTVEAMWPGFFVDKLGAYWDVPLLMAIDLASVASDSGLSYHLCVHHNSGSAKQLDGDQIRGIPSALLHGVCARSAFAFKKNVDVWRSKAGKLKMVQPFDMFLSDPHVSASGIIGTVASASLGDNSVKSQGEDDESQGSEGFCLRAPGAKTTLLADLFASLSCTAQHGNFQRLFLDLTRFNARLDFPSGSRFLSGAARLAQDRYNSQPPNVEAIQAICPHVTLSLQQQILGPLSFRVDSKVALDLKDRDWRIHVYEPVFALEYAMQVLGSAKAIAWYSPKHREAMVELRFFET</sequence>
<dbReference type="EMBL" id="JABCRI010000419">
    <property type="protein sequence ID" value="KAF8369908.1"/>
    <property type="molecule type" value="Genomic_DNA"/>
</dbReference>
<dbReference type="Proteomes" id="UP000655225">
    <property type="component" value="Unassembled WGS sequence"/>
</dbReference>
<dbReference type="OMA" id="QFPHHNL"/>
<dbReference type="PANTHER" id="PTHR34954:SF4">
    <property type="entry name" value="PROTEIN TRIGALACTOSYLDIACYLGLYCEROL 4, CHLOROPLASTIC"/>
    <property type="match status" value="1"/>
</dbReference>
<proteinExistence type="predicted"/>
<dbReference type="GO" id="GO:0009941">
    <property type="term" value="C:chloroplast envelope"/>
    <property type="evidence" value="ECO:0007669"/>
    <property type="project" value="TreeGrafter"/>
</dbReference>
<dbReference type="OrthoDB" id="512148at2759"/>
<evidence type="ECO:0000313" key="1">
    <source>
        <dbReference type="EMBL" id="KAF8369908.1"/>
    </source>
</evidence>
<comment type="caution">
    <text evidence="1">The sequence shown here is derived from an EMBL/GenBank/DDBJ whole genome shotgun (WGS) entry which is preliminary data.</text>
</comment>
<gene>
    <name evidence="1" type="ORF">HHK36_032063</name>
</gene>
<keyword evidence="2" id="KW-1185">Reference proteome</keyword>
<protein>
    <recommendedName>
        <fullName evidence="3">Protein TRIGALACTOSYLDIACYLGLYCEROL 4, chloroplastic</fullName>
    </recommendedName>
</protein>